<organism evidence="3 4">
    <name type="scientific">Pseudoluteimonas lycopersici</name>
    <dbReference type="NCBI Taxonomy" id="1324796"/>
    <lineage>
        <taxon>Bacteria</taxon>
        <taxon>Pseudomonadati</taxon>
        <taxon>Pseudomonadota</taxon>
        <taxon>Gammaproteobacteria</taxon>
        <taxon>Lysobacterales</taxon>
        <taxon>Lysobacteraceae</taxon>
        <taxon>Pseudoluteimonas</taxon>
    </lineage>
</organism>
<dbReference type="GO" id="GO:0009279">
    <property type="term" value="C:cell outer membrane"/>
    <property type="evidence" value="ECO:0007669"/>
    <property type="project" value="InterPro"/>
</dbReference>
<keyword evidence="4" id="KW-1185">Reference proteome</keyword>
<name>A0A516V2Z8_9GAMM</name>
<dbReference type="EMBL" id="CP041742">
    <property type="protein sequence ID" value="QDQ72908.1"/>
    <property type="molecule type" value="Genomic_DNA"/>
</dbReference>
<proteinExistence type="predicted"/>
<reference evidence="3 4" key="1">
    <citation type="submission" date="2019-07" db="EMBL/GenBank/DDBJ databases">
        <title>Lysobacter weifangensis sp. nov., isolated from bensulfuron-methyl contaminated farmland soil.</title>
        <authorList>
            <person name="Zhao H."/>
        </authorList>
    </citation>
    <scope>NUCLEOTIDE SEQUENCE [LARGE SCALE GENOMIC DNA]</scope>
    <source>
        <strain evidence="3 4">CC-Bw-6</strain>
    </source>
</reference>
<sequence length="274" mass="30620">MKRIPALAFALVAPAAWAQHEGHDMSSMQGMPGMSAEEHARMMQQPQPPSPSPALPPPTAEERARAFPDLDGMDMREHMDDDPFIATLAFDRLEAFRDDDANGLAWELHGWAGGRRDRFEWRSRGERIGGDTRDGELELLWSHATGPWWNRTLGVRHDFGEGEHRDWLALGVEGMAPYKIDIAATLYAGEDGIGARAEASYDLLLTQRLVLQPRLEADAYAGHDAPRDSFEAGLRLRYEFTRQFAPYFGYEWSTTGMHGGGAGGHWVAGIRGWF</sequence>
<dbReference type="OrthoDB" id="9778934at2"/>
<dbReference type="GO" id="GO:0005507">
    <property type="term" value="F:copper ion binding"/>
    <property type="evidence" value="ECO:0007669"/>
    <property type="project" value="InterPro"/>
</dbReference>
<dbReference type="GO" id="GO:0006878">
    <property type="term" value="P:intracellular copper ion homeostasis"/>
    <property type="evidence" value="ECO:0007669"/>
    <property type="project" value="InterPro"/>
</dbReference>
<dbReference type="Pfam" id="PF05275">
    <property type="entry name" value="CopB"/>
    <property type="match status" value="1"/>
</dbReference>
<protein>
    <submittedName>
        <fullName evidence="3">Copper resistance protein B</fullName>
    </submittedName>
</protein>
<dbReference type="RefSeq" id="WP_143878422.1">
    <property type="nucleotide sequence ID" value="NZ_BAABLZ010000002.1"/>
</dbReference>
<dbReference type="AlphaFoldDB" id="A0A516V2Z8"/>
<keyword evidence="2" id="KW-0732">Signal</keyword>
<feature type="region of interest" description="Disordered" evidence="1">
    <location>
        <begin position="38"/>
        <end position="61"/>
    </location>
</feature>
<gene>
    <name evidence="3" type="ORF">FNZ56_02945</name>
</gene>
<evidence type="ECO:0000313" key="4">
    <source>
        <dbReference type="Proteomes" id="UP000315891"/>
    </source>
</evidence>
<feature type="chain" id="PRO_5022033750" evidence="2">
    <location>
        <begin position="19"/>
        <end position="274"/>
    </location>
</feature>
<evidence type="ECO:0000313" key="3">
    <source>
        <dbReference type="EMBL" id="QDQ72908.1"/>
    </source>
</evidence>
<feature type="compositionally biased region" description="Pro residues" evidence="1">
    <location>
        <begin position="46"/>
        <end position="59"/>
    </location>
</feature>
<evidence type="ECO:0000256" key="1">
    <source>
        <dbReference type="SAM" id="MobiDB-lite"/>
    </source>
</evidence>
<evidence type="ECO:0000256" key="2">
    <source>
        <dbReference type="SAM" id="SignalP"/>
    </source>
</evidence>
<dbReference type="InterPro" id="IPR007939">
    <property type="entry name" value="Cu-R_B_prcur"/>
</dbReference>
<feature type="signal peptide" evidence="2">
    <location>
        <begin position="1"/>
        <end position="18"/>
    </location>
</feature>
<dbReference type="Proteomes" id="UP000315891">
    <property type="component" value="Chromosome"/>
</dbReference>
<accession>A0A516V2Z8</accession>